<dbReference type="AlphaFoldDB" id="A0A1C0ZX66"/>
<dbReference type="Proteomes" id="UP000093309">
    <property type="component" value="Unassembled WGS sequence"/>
</dbReference>
<evidence type="ECO:0000313" key="1">
    <source>
        <dbReference type="EMBL" id="OCT12628.1"/>
    </source>
</evidence>
<reference evidence="2" key="1">
    <citation type="submission" date="2016-05" db="EMBL/GenBank/DDBJ databases">
        <title>Paenibacillus oryzae. sp. nov., isolated from the rice root.</title>
        <authorList>
            <person name="Zhang J."/>
            <person name="Zhang X."/>
        </authorList>
    </citation>
    <scope>NUCLEOTIDE SEQUENCE [LARGE SCALE GENOMIC DNA]</scope>
    <source>
        <strain evidence="2">KCTC13222</strain>
    </source>
</reference>
<evidence type="ECO:0000313" key="2">
    <source>
        <dbReference type="Proteomes" id="UP000093309"/>
    </source>
</evidence>
<organism evidence="1 2">
    <name type="scientific">Paenibacillus pectinilyticus</name>
    <dbReference type="NCBI Taxonomy" id="512399"/>
    <lineage>
        <taxon>Bacteria</taxon>
        <taxon>Bacillati</taxon>
        <taxon>Bacillota</taxon>
        <taxon>Bacilli</taxon>
        <taxon>Bacillales</taxon>
        <taxon>Paenibacillaceae</taxon>
        <taxon>Paenibacillus</taxon>
    </lineage>
</organism>
<accession>A0A1C0ZX66</accession>
<comment type="caution">
    <text evidence="1">The sequence shown here is derived from an EMBL/GenBank/DDBJ whole genome shotgun (WGS) entry which is preliminary data.</text>
</comment>
<keyword evidence="2" id="KW-1185">Reference proteome</keyword>
<dbReference type="STRING" id="512399.A8709_32990"/>
<proteinExistence type="predicted"/>
<name>A0A1C0ZX66_9BACL</name>
<dbReference type="EMBL" id="LYPC01000027">
    <property type="protein sequence ID" value="OCT12628.1"/>
    <property type="molecule type" value="Genomic_DNA"/>
</dbReference>
<gene>
    <name evidence="1" type="ORF">A8709_32990</name>
</gene>
<dbReference type="RefSeq" id="WP_065857106.1">
    <property type="nucleotide sequence ID" value="NZ_LYPC01000027.1"/>
</dbReference>
<evidence type="ECO:0008006" key="3">
    <source>
        <dbReference type="Google" id="ProtNLM"/>
    </source>
</evidence>
<dbReference type="OrthoDB" id="2665489at2"/>
<sequence>MQIVRSGKNADNVPIIVWLAMADSQTIAYGDLIQINGTSRKGEAAVAASTTIVGIAQQAITTTTATAADVIPVAIVRREVVRMAVSQAGTKKTFADTDKYTTAYDLLNKTSIAPDDTTGGMCYVQAYDNTNNTVDVIFADANLANVG</sequence>
<protein>
    <recommendedName>
        <fullName evidence="3">DUF2190 domain-containing protein</fullName>
    </recommendedName>
</protein>